<accession>A0ABR3RQY6</accession>
<sequence length="684" mass="77503">MSFSTKEFIHFCKLKCREAMTECGALEGQNSCMRSGNDAHELMGKIKHFLADVKGVDCLWPLVDHVIIRFDHELLKYGAVIIDVPGTGDTNMSRARHVEEIKNTADIVLVFADTLRIASDNSAIDTVQSCVVSRGRDKVKFVATKIDALLKNDLKNCEGEEYDHIRKLVQDASDKARASEDEGDAIKAMQLGQYITYLERQLLLRYSIGRASKITSTLGGKLGGRGGADKVNVFHISANNYLDWQVKPMISFRDQPPLPPECTNIPAIRQYLFGLLAPRNYDDVVHHVYNFLPNYLQKIERAINESDRDADFGSLAQEFDQKMDELIKDHLAQAKQLFQQILKDTLVKVCADTSVYQKQVDAKICNEICKFTSPTFKKLMKYRGTLPPKASKAKGLENGCSYNRDFSNIIAPAILKWDSTYADRMQPMRQSLINFTAVMGHTVLSMLNMSSANVMVVESAKRKWKPYRIKLQVKMEVLMDCFEKLHKNAVIKATMEDGRQNGLVAMITDEHFDAALDAELPQDSSSHSVKKKSRETRIKFQKRTLTERFSGPENYFIDDVFKLFYDDSSKNIDNLLDKHYHQIQDIMEKYSASLKEETPISYKVEQGGIDIRADIARAFPDFEKTIAGLQKQLPNLTRNQDDGPIYLSDMNGTKSLAEIYAGLSGKRKQGAENIAEAKVKKERY</sequence>
<dbReference type="Proteomes" id="UP001521785">
    <property type="component" value="Unassembled WGS sequence"/>
</dbReference>
<protein>
    <submittedName>
        <fullName evidence="1">Uncharacterized protein</fullName>
    </submittedName>
</protein>
<dbReference type="EMBL" id="JAKJXO020000004">
    <property type="protein sequence ID" value="KAL1606539.1"/>
    <property type="molecule type" value="Genomic_DNA"/>
</dbReference>
<keyword evidence="2" id="KW-1185">Reference proteome</keyword>
<dbReference type="PANTHER" id="PTHR36681">
    <property type="entry name" value="NUCLEAR GTPASE, GERMINAL CENTER-ASSOCIATED, TANDEM DUPLICATE 3"/>
    <property type="match status" value="1"/>
</dbReference>
<proteinExistence type="predicted"/>
<reference evidence="1 2" key="1">
    <citation type="submission" date="2024-02" db="EMBL/GenBank/DDBJ databases">
        <title>De novo assembly and annotation of 12 fungi associated with fruit tree decline syndrome in Ontario, Canada.</title>
        <authorList>
            <person name="Sulman M."/>
            <person name="Ellouze W."/>
            <person name="Ilyukhin E."/>
        </authorList>
    </citation>
    <scope>NUCLEOTIDE SEQUENCE [LARGE SCALE GENOMIC DNA]</scope>
    <source>
        <strain evidence="1 2">M42-189</strain>
    </source>
</reference>
<organism evidence="1 2">
    <name type="scientific">Paraconiothyrium brasiliense</name>
    <dbReference type="NCBI Taxonomy" id="300254"/>
    <lineage>
        <taxon>Eukaryota</taxon>
        <taxon>Fungi</taxon>
        <taxon>Dikarya</taxon>
        <taxon>Ascomycota</taxon>
        <taxon>Pezizomycotina</taxon>
        <taxon>Dothideomycetes</taxon>
        <taxon>Pleosporomycetidae</taxon>
        <taxon>Pleosporales</taxon>
        <taxon>Massarineae</taxon>
        <taxon>Didymosphaeriaceae</taxon>
        <taxon>Paraconiothyrium</taxon>
    </lineage>
</organism>
<comment type="caution">
    <text evidence="1">The sequence shown here is derived from an EMBL/GenBank/DDBJ whole genome shotgun (WGS) entry which is preliminary data.</text>
</comment>
<evidence type="ECO:0000313" key="1">
    <source>
        <dbReference type="EMBL" id="KAL1606539.1"/>
    </source>
</evidence>
<name>A0ABR3RQY6_9PLEO</name>
<gene>
    <name evidence="1" type="ORF">SLS60_003944</name>
</gene>
<evidence type="ECO:0000313" key="2">
    <source>
        <dbReference type="Proteomes" id="UP001521785"/>
    </source>
</evidence>
<dbReference type="Gene3D" id="3.40.50.300">
    <property type="entry name" value="P-loop containing nucleotide triphosphate hydrolases"/>
    <property type="match status" value="1"/>
</dbReference>
<dbReference type="PANTHER" id="PTHR36681:SF3">
    <property type="entry name" value="NUCLEAR GTPASE, GERMINAL CENTER-ASSOCIATED, TANDEM DUPLICATE 3"/>
    <property type="match status" value="1"/>
</dbReference>
<dbReference type="InterPro" id="IPR027417">
    <property type="entry name" value="P-loop_NTPase"/>
</dbReference>